<keyword evidence="3" id="KW-1185">Reference proteome</keyword>
<proteinExistence type="predicted"/>
<feature type="compositionally biased region" description="Low complexity" evidence="1">
    <location>
        <begin position="53"/>
        <end position="68"/>
    </location>
</feature>
<dbReference type="EMBL" id="BEZZ01002188">
    <property type="protein sequence ID" value="GCC21363.1"/>
    <property type="molecule type" value="Genomic_DNA"/>
</dbReference>
<feature type="region of interest" description="Disordered" evidence="1">
    <location>
        <begin position="111"/>
        <end position="161"/>
    </location>
</feature>
<evidence type="ECO:0000313" key="2">
    <source>
        <dbReference type="EMBL" id="GCC21363.1"/>
    </source>
</evidence>
<accession>A0A401RT91</accession>
<dbReference type="AlphaFoldDB" id="A0A401RT91"/>
<reference evidence="2 3" key="1">
    <citation type="journal article" date="2018" name="Nat. Ecol. Evol.">
        <title>Shark genomes provide insights into elasmobranch evolution and the origin of vertebrates.</title>
        <authorList>
            <person name="Hara Y"/>
            <person name="Yamaguchi K"/>
            <person name="Onimaru K"/>
            <person name="Kadota M"/>
            <person name="Koyanagi M"/>
            <person name="Keeley SD"/>
            <person name="Tatsumi K"/>
            <person name="Tanaka K"/>
            <person name="Motone F"/>
            <person name="Kageyama Y"/>
            <person name="Nozu R"/>
            <person name="Adachi N"/>
            <person name="Nishimura O"/>
            <person name="Nakagawa R"/>
            <person name="Tanegashima C"/>
            <person name="Kiyatake I"/>
            <person name="Matsumoto R"/>
            <person name="Murakumo K"/>
            <person name="Nishida K"/>
            <person name="Terakita A"/>
            <person name="Kuratani S"/>
            <person name="Sato K"/>
            <person name="Hyodo S Kuraku.S."/>
        </authorList>
    </citation>
    <scope>NUCLEOTIDE SEQUENCE [LARGE SCALE GENOMIC DNA]</scope>
</reference>
<gene>
    <name evidence="2" type="ORF">chiPu_0019832</name>
</gene>
<evidence type="ECO:0000256" key="1">
    <source>
        <dbReference type="SAM" id="MobiDB-lite"/>
    </source>
</evidence>
<comment type="caution">
    <text evidence="2">The sequence shown here is derived from an EMBL/GenBank/DDBJ whole genome shotgun (WGS) entry which is preliminary data.</text>
</comment>
<organism evidence="2 3">
    <name type="scientific">Chiloscyllium punctatum</name>
    <name type="common">Brownbanded bambooshark</name>
    <name type="synonym">Hemiscyllium punctatum</name>
    <dbReference type="NCBI Taxonomy" id="137246"/>
    <lineage>
        <taxon>Eukaryota</taxon>
        <taxon>Metazoa</taxon>
        <taxon>Chordata</taxon>
        <taxon>Craniata</taxon>
        <taxon>Vertebrata</taxon>
        <taxon>Chondrichthyes</taxon>
        <taxon>Elasmobranchii</taxon>
        <taxon>Galeomorphii</taxon>
        <taxon>Galeoidea</taxon>
        <taxon>Orectolobiformes</taxon>
        <taxon>Hemiscylliidae</taxon>
        <taxon>Chiloscyllium</taxon>
    </lineage>
</organism>
<sequence>MKCDIKGDTPNVDPPSHAALGDPSEIEFQGFQKYREDLDDQGPDSENSLDNNPPRSSSSTTASSSPSTVIQGTNHESIDSTEAEEKTLTFHNHISAASIQAFAKASLERRENNGMAEVPVRQRDYENPYFEPQYGFPTEDEDDDQGESYTPHFVQNVNDNR</sequence>
<dbReference type="Proteomes" id="UP000287033">
    <property type="component" value="Unassembled WGS sequence"/>
</dbReference>
<dbReference type="STRING" id="137246.A0A401RT91"/>
<name>A0A401RT91_CHIPU</name>
<evidence type="ECO:0000313" key="3">
    <source>
        <dbReference type="Proteomes" id="UP000287033"/>
    </source>
</evidence>
<feature type="region of interest" description="Disordered" evidence="1">
    <location>
        <begin position="1"/>
        <end position="89"/>
    </location>
</feature>
<protein>
    <submittedName>
        <fullName evidence="2">Uncharacterized protein</fullName>
    </submittedName>
</protein>